<feature type="domain" description="UBA" evidence="3">
    <location>
        <begin position="415"/>
        <end position="456"/>
    </location>
</feature>
<dbReference type="CDD" id="cd01805">
    <property type="entry name" value="Ubl_Rad23"/>
    <property type="match status" value="1"/>
</dbReference>
<dbReference type="PANTHER" id="PTHR10621:SF0">
    <property type="entry name" value="UV EXCISION REPAIR PROTEIN RAD23"/>
    <property type="match status" value="1"/>
</dbReference>
<feature type="compositionally biased region" description="Low complexity" evidence="2">
    <location>
        <begin position="304"/>
        <end position="313"/>
    </location>
</feature>
<dbReference type="Pfam" id="PF00240">
    <property type="entry name" value="ubiquitin"/>
    <property type="match status" value="1"/>
</dbReference>
<feature type="domain" description="UBA" evidence="3">
    <location>
        <begin position="170"/>
        <end position="211"/>
    </location>
</feature>
<dbReference type="PANTHER" id="PTHR10621">
    <property type="entry name" value="UV EXCISION REPAIR PROTEIN RAD23"/>
    <property type="match status" value="1"/>
</dbReference>
<dbReference type="Pfam" id="PF00627">
    <property type="entry name" value="UBA"/>
    <property type="match status" value="2"/>
</dbReference>
<dbReference type="SUPFAM" id="SSF46934">
    <property type="entry name" value="UBA-like"/>
    <property type="match status" value="3"/>
</dbReference>
<name>A0ABR1J4I4_9AGAR</name>
<dbReference type="InterPro" id="IPR029071">
    <property type="entry name" value="Ubiquitin-like_domsf"/>
</dbReference>
<comment type="caution">
    <text evidence="5">The sequence shown here is derived from an EMBL/GenBank/DDBJ whole genome shotgun (WGS) entry which is preliminary data.</text>
</comment>
<proteinExistence type="inferred from homology"/>
<protein>
    <recommendedName>
        <fullName evidence="1">UV excision repair protein RAD23</fullName>
    </recommendedName>
</protein>
<accession>A0ABR1J4I4</accession>
<feature type="compositionally biased region" description="Basic and acidic residues" evidence="2">
    <location>
        <begin position="350"/>
        <end position="361"/>
    </location>
</feature>
<dbReference type="InterPro" id="IPR000626">
    <property type="entry name" value="Ubiquitin-like_dom"/>
</dbReference>
<dbReference type="Gene3D" id="1.10.8.10">
    <property type="entry name" value="DNA helicase RuvA subunit, C-terminal domain"/>
    <property type="match status" value="3"/>
</dbReference>
<dbReference type="InterPro" id="IPR015940">
    <property type="entry name" value="UBA"/>
</dbReference>
<keyword evidence="6" id="KW-1185">Reference proteome</keyword>
<dbReference type="SMART" id="SM00213">
    <property type="entry name" value="UBQ"/>
    <property type="match status" value="1"/>
</dbReference>
<dbReference type="SUPFAM" id="SSF54236">
    <property type="entry name" value="Ubiquitin-like"/>
    <property type="match status" value="1"/>
</dbReference>
<dbReference type="InterPro" id="IPR009060">
    <property type="entry name" value="UBA-like_sf"/>
</dbReference>
<feature type="region of interest" description="Disordered" evidence="2">
    <location>
        <begin position="210"/>
        <end position="230"/>
    </location>
</feature>
<feature type="domain" description="UBA" evidence="3">
    <location>
        <begin position="243"/>
        <end position="284"/>
    </location>
</feature>
<feature type="compositionally biased region" description="Polar residues" evidence="2">
    <location>
        <begin position="314"/>
        <end position="323"/>
    </location>
</feature>
<dbReference type="EMBL" id="JBANRG010000033">
    <property type="protein sequence ID" value="KAK7450547.1"/>
    <property type="molecule type" value="Genomic_DNA"/>
</dbReference>
<keyword evidence="1" id="KW-0234">DNA repair</keyword>
<keyword evidence="1" id="KW-0227">DNA damage</keyword>
<comment type="subcellular location">
    <subcellularLocation>
        <location evidence="1">Nucleus</location>
    </subcellularLocation>
    <subcellularLocation>
        <location evidence="1">Cytoplasm</location>
    </subcellularLocation>
</comment>
<reference evidence="5 6" key="1">
    <citation type="submission" date="2024-01" db="EMBL/GenBank/DDBJ databases">
        <title>A draft genome for the cacao thread blight pathogen Marasmiellus scandens.</title>
        <authorList>
            <person name="Baruah I.K."/>
            <person name="Leung J."/>
            <person name="Bukari Y."/>
            <person name="Amoako-Attah I."/>
            <person name="Meinhardt L.W."/>
            <person name="Bailey B.A."/>
            <person name="Cohen S.P."/>
        </authorList>
    </citation>
    <scope>NUCLEOTIDE SEQUENCE [LARGE SCALE GENOMIC DNA]</scope>
    <source>
        <strain evidence="5 6">GH-19</strain>
    </source>
</reference>
<evidence type="ECO:0000256" key="2">
    <source>
        <dbReference type="SAM" id="MobiDB-lite"/>
    </source>
</evidence>
<dbReference type="SMART" id="SM00165">
    <property type="entry name" value="UBA"/>
    <property type="match status" value="3"/>
</dbReference>
<evidence type="ECO:0000256" key="1">
    <source>
        <dbReference type="RuleBase" id="RU367049"/>
    </source>
</evidence>
<evidence type="ECO:0000313" key="6">
    <source>
        <dbReference type="Proteomes" id="UP001498398"/>
    </source>
</evidence>
<organism evidence="5 6">
    <name type="scientific">Marasmiellus scandens</name>
    <dbReference type="NCBI Taxonomy" id="2682957"/>
    <lineage>
        <taxon>Eukaryota</taxon>
        <taxon>Fungi</taxon>
        <taxon>Dikarya</taxon>
        <taxon>Basidiomycota</taxon>
        <taxon>Agaricomycotina</taxon>
        <taxon>Agaricomycetes</taxon>
        <taxon>Agaricomycetidae</taxon>
        <taxon>Agaricales</taxon>
        <taxon>Marasmiineae</taxon>
        <taxon>Omphalotaceae</taxon>
        <taxon>Marasmiellus</taxon>
    </lineage>
</organism>
<feature type="compositionally biased region" description="Low complexity" evidence="2">
    <location>
        <begin position="368"/>
        <end position="378"/>
    </location>
</feature>
<evidence type="ECO:0000313" key="5">
    <source>
        <dbReference type="EMBL" id="KAK7450547.1"/>
    </source>
</evidence>
<evidence type="ECO:0000259" key="4">
    <source>
        <dbReference type="PROSITE" id="PS50053"/>
    </source>
</evidence>
<comment type="similarity">
    <text evidence="1">Belongs to the RAD23 family.</text>
</comment>
<keyword evidence="1" id="KW-0539">Nucleus</keyword>
<dbReference type="Proteomes" id="UP001498398">
    <property type="component" value="Unassembled WGS sequence"/>
</dbReference>
<dbReference type="InterPro" id="IPR004806">
    <property type="entry name" value="Rad23"/>
</dbReference>
<feature type="compositionally biased region" description="Low complexity" evidence="2">
    <location>
        <begin position="218"/>
        <end position="229"/>
    </location>
</feature>
<feature type="domain" description="Ubiquitin-like" evidence="4">
    <location>
        <begin position="1"/>
        <end position="76"/>
    </location>
</feature>
<dbReference type="Gene3D" id="3.10.20.90">
    <property type="entry name" value="Phosphatidylinositol 3-kinase Catalytic Subunit, Chain A, domain 1"/>
    <property type="match status" value="1"/>
</dbReference>
<dbReference type="PRINTS" id="PR01839">
    <property type="entry name" value="RAD23PROTEIN"/>
</dbReference>
<evidence type="ECO:0000259" key="3">
    <source>
        <dbReference type="PROSITE" id="PS50030"/>
    </source>
</evidence>
<dbReference type="CDD" id="cd14281">
    <property type="entry name" value="UBA2_Rad23_like"/>
    <property type="match status" value="2"/>
</dbReference>
<sequence length="460" mass="48651">MKVIIKTVRAGSHQVDAEPTDSIRAVKSKIEESQGFAAHLQKIIFSGEVLGDDKTLESCGFSEDKFLMLIVNQRNTKNQTPGSVTPSTSNSDPVNVLSPGPNASSLIPAIAPVNTLTVSPAIAGPSNYPGVPPPNSIQTPHPSAPCHSQVKAQIIGVGPGGDQKVLATLEGSEVNDFEELKAMGFPQQATVEAYLLCDKNKEHAASYLLENGSDTHPSSSGSQSTQMSGVDSEKIGQLIAALERPQYDEIERIKALGFSHGSALAAYLACNKDVALAASFLVEHGDSLNLDFNSTPMLGSSPISEIPTTPPSTASVIGTQPTVAPTLPESPNPLVLSPTPSMKSLGKRPLRPDSDSDENRPKKAAKISENSSVVSSSAPPSPFTSPRTQASSVSSVDISSDVIVIDDSEIEENFSGEEKVIIDRLEAMGFPRGAVIEAICVCDRNEERSVEYLYDNGYEV</sequence>
<dbReference type="PROSITE" id="PS50053">
    <property type="entry name" value="UBIQUITIN_2"/>
    <property type="match status" value="1"/>
</dbReference>
<keyword evidence="1" id="KW-0963">Cytoplasm</keyword>
<dbReference type="PROSITE" id="PS50030">
    <property type="entry name" value="UBA"/>
    <property type="match status" value="3"/>
</dbReference>
<comment type="function">
    <text evidence="1">Multiubiquitin chain receptor involved in modulation of proteasomal degradation. Involved in nucleotide excision repair.</text>
</comment>
<gene>
    <name evidence="5" type="primary">RAD23_2</name>
    <name evidence="5" type="ORF">VKT23_012856</name>
</gene>
<feature type="region of interest" description="Disordered" evidence="2">
    <location>
        <begin position="304"/>
        <end position="396"/>
    </location>
</feature>